<evidence type="ECO:0000313" key="8">
    <source>
        <dbReference type="EMBL" id="POF64296.1"/>
    </source>
</evidence>
<dbReference type="InterPro" id="IPR032466">
    <property type="entry name" value="Metal_Hydrolase"/>
</dbReference>
<evidence type="ECO:0000259" key="7">
    <source>
        <dbReference type="Pfam" id="PF01979"/>
    </source>
</evidence>
<dbReference type="Pfam" id="PF01979">
    <property type="entry name" value="Amidohydro_1"/>
    <property type="match status" value="1"/>
</dbReference>
<dbReference type="InterPro" id="IPR050138">
    <property type="entry name" value="DHOase/Allantoinase_Hydrolase"/>
</dbReference>
<dbReference type="SUPFAM" id="SSF51338">
    <property type="entry name" value="Composite domain of metallo-dependent hydrolases"/>
    <property type="match status" value="1"/>
</dbReference>
<accession>A0A2S3W5Y3</accession>
<evidence type="ECO:0000256" key="2">
    <source>
        <dbReference type="ARBA" id="ARBA00002368"/>
    </source>
</evidence>
<dbReference type="PANTHER" id="PTHR43668">
    <property type="entry name" value="ALLANTOINASE"/>
    <property type="match status" value="1"/>
</dbReference>
<evidence type="ECO:0000313" key="9">
    <source>
        <dbReference type="Proteomes" id="UP000237344"/>
    </source>
</evidence>
<keyword evidence="5 8" id="KW-0378">Hydrolase</keyword>
<comment type="similarity">
    <text evidence="3">Belongs to the metallo-dependent hydrolases superfamily. DHOase family. Class I DHOase subfamily.</text>
</comment>
<evidence type="ECO:0000256" key="4">
    <source>
        <dbReference type="ARBA" id="ARBA00022723"/>
    </source>
</evidence>
<evidence type="ECO:0000256" key="5">
    <source>
        <dbReference type="ARBA" id="ARBA00022801"/>
    </source>
</evidence>
<dbReference type="PANTHER" id="PTHR43668:SF4">
    <property type="entry name" value="ALLANTOINASE"/>
    <property type="match status" value="1"/>
</dbReference>
<sequence length="477" mass="51881">MPGTSYDLVLKNGTVVLPDQTVTTDIFVRDGRIARIGGTGSAHRTLECTGLTILPGVIDTQVHFREPGPGDAEDLESGSRAAVLGGVTGVFEMPNTRPPTDTPEAVADKLARAHGRMWCEHAFYVGATTDNAEQCGELEKLPGTAGIKIFMGSSTGSLLVSDDRILERVLRSGSRRVAIHAEDEDRLLERVGHRIAGDPSSHPVWRDEETAMRATQRIVALARRTGRRIHVLHVTTPAELEFLSANKDIASCEVTPQHLTLAAEEAYPELGTLAQMNPPIRNRAARDGLWYWMGQGVPDIIGSDHAPHTMTAKERAYPDSPSGMPGVQTLLPLMLDHVAAGRLTLRKVVDMTSAGPQRLFGLVRKGRIAVGYDADFSIVDLDARWEIRQDWLASRCGWSPFVGRTLTGRPVGTIIRGNTVMWEGELPGKAIGQPFRFDATDRPQGMAQDPVTRPSMDDGVTVPNASAWRKWTSAAGK</sequence>
<organism evidence="8 9">
    <name type="scientific">Novacetimonas maltaceti</name>
    <dbReference type="NCBI Taxonomy" id="1203393"/>
    <lineage>
        <taxon>Bacteria</taxon>
        <taxon>Pseudomonadati</taxon>
        <taxon>Pseudomonadota</taxon>
        <taxon>Alphaproteobacteria</taxon>
        <taxon>Acetobacterales</taxon>
        <taxon>Acetobacteraceae</taxon>
        <taxon>Novacetimonas</taxon>
    </lineage>
</organism>
<dbReference type="EC" id="3.5.2.5" evidence="8"/>
<dbReference type="InterPro" id="IPR011059">
    <property type="entry name" value="Metal-dep_hydrolase_composite"/>
</dbReference>
<dbReference type="GO" id="GO:0005737">
    <property type="term" value="C:cytoplasm"/>
    <property type="evidence" value="ECO:0007669"/>
    <property type="project" value="TreeGrafter"/>
</dbReference>
<reference evidence="8 9" key="1">
    <citation type="submission" date="2018-01" db="EMBL/GenBank/DDBJ databases">
        <title>Draft Genome Sequence of Komagataeibacter maltaceti LMG 1529, a Vinegar Producing Acetic Acid Bacterium Isolated from Malt Vinegar Brewery Acetifiers.</title>
        <authorList>
            <person name="Zhang Q."/>
            <person name="Hollensteiner J."/>
            <person name="Poehlein A."/>
            <person name="Daniel R."/>
        </authorList>
    </citation>
    <scope>NUCLEOTIDE SEQUENCE [LARGE SCALE GENOMIC DNA]</scope>
    <source>
        <strain evidence="8 9">LMG 1529</strain>
    </source>
</reference>
<dbReference type="GO" id="GO:0004038">
    <property type="term" value="F:allantoinase activity"/>
    <property type="evidence" value="ECO:0007669"/>
    <property type="project" value="UniProtKB-EC"/>
</dbReference>
<dbReference type="NCBIfam" id="NF006559">
    <property type="entry name" value="PRK09060.1"/>
    <property type="match status" value="1"/>
</dbReference>
<evidence type="ECO:0000256" key="3">
    <source>
        <dbReference type="ARBA" id="ARBA00010286"/>
    </source>
</evidence>
<feature type="domain" description="Amidohydrolase-related" evidence="7">
    <location>
        <begin position="52"/>
        <end position="420"/>
    </location>
</feature>
<name>A0A2S3W5Y3_9PROT</name>
<dbReference type="PROSITE" id="PS00483">
    <property type="entry name" value="DIHYDROOROTASE_2"/>
    <property type="match status" value="1"/>
</dbReference>
<comment type="function">
    <text evidence="2">Catalyzes the reversible cyclization of carbamoyl aspartate to dihydroorotate.</text>
</comment>
<proteinExistence type="inferred from homology"/>
<evidence type="ECO:0000256" key="1">
    <source>
        <dbReference type="ARBA" id="ARBA00001947"/>
    </source>
</evidence>
<dbReference type="Proteomes" id="UP000237344">
    <property type="component" value="Unassembled WGS sequence"/>
</dbReference>
<dbReference type="NCBIfam" id="TIGR00857">
    <property type="entry name" value="pyrC_multi"/>
    <property type="match status" value="1"/>
</dbReference>
<dbReference type="EMBL" id="POTC01000001">
    <property type="protein sequence ID" value="POF64296.1"/>
    <property type="molecule type" value="Genomic_DNA"/>
</dbReference>
<comment type="cofactor">
    <cofactor evidence="1">
        <name>Zn(2+)</name>
        <dbReference type="ChEBI" id="CHEBI:29105"/>
    </cofactor>
</comment>
<dbReference type="AlphaFoldDB" id="A0A2S3W5Y3"/>
<dbReference type="Gene3D" id="3.20.20.140">
    <property type="entry name" value="Metal-dependent hydrolases"/>
    <property type="match status" value="1"/>
</dbReference>
<dbReference type="CDD" id="cd01318">
    <property type="entry name" value="DHOase_IIb"/>
    <property type="match status" value="1"/>
</dbReference>
<feature type="region of interest" description="Disordered" evidence="6">
    <location>
        <begin position="441"/>
        <end position="462"/>
    </location>
</feature>
<gene>
    <name evidence="8" type="primary">allB</name>
    <name evidence="8" type="ORF">KMAL_01910</name>
</gene>
<dbReference type="SUPFAM" id="SSF51556">
    <property type="entry name" value="Metallo-dependent hydrolases"/>
    <property type="match status" value="1"/>
</dbReference>
<dbReference type="InterPro" id="IPR006680">
    <property type="entry name" value="Amidohydro-rel"/>
</dbReference>
<dbReference type="InterPro" id="IPR002195">
    <property type="entry name" value="Dihydroorotase_CS"/>
</dbReference>
<dbReference type="GO" id="GO:0006145">
    <property type="term" value="P:purine nucleobase catabolic process"/>
    <property type="evidence" value="ECO:0007669"/>
    <property type="project" value="TreeGrafter"/>
</dbReference>
<dbReference type="GO" id="GO:0046872">
    <property type="term" value="F:metal ion binding"/>
    <property type="evidence" value="ECO:0007669"/>
    <property type="project" value="UniProtKB-KW"/>
</dbReference>
<protein>
    <submittedName>
        <fullName evidence="8">Allantoinase</fullName>
        <ecNumber evidence="8">3.5.2.5</ecNumber>
    </submittedName>
</protein>
<keyword evidence="9" id="KW-1185">Reference proteome</keyword>
<comment type="caution">
    <text evidence="8">The sequence shown here is derived from an EMBL/GenBank/DDBJ whole genome shotgun (WGS) entry which is preliminary data.</text>
</comment>
<evidence type="ECO:0000256" key="6">
    <source>
        <dbReference type="SAM" id="MobiDB-lite"/>
    </source>
</evidence>
<keyword evidence="4" id="KW-0479">Metal-binding</keyword>